<feature type="signal peptide" evidence="2">
    <location>
        <begin position="1"/>
        <end position="23"/>
    </location>
</feature>
<keyword evidence="1" id="KW-0812">Transmembrane</keyword>
<keyword evidence="2" id="KW-0732">Signal</keyword>
<dbReference type="Proteomes" id="UP000887578">
    <property type="component" value="Unplaced"/>
</dbReference>
<keyword evidence="1" id="KW-0472">Membrane</keyword>
<evidence type="ECO:0000256" key="2">
    <source>
        <dbReference type="SAM" id="SignalP"/>
    </source>
</evidence>
<keyword evidence="3" id="KW-1185">Reference proteome</keyword>
<dbReference type="WBParaSite" id="PDA_v2.g28828.t1">
    <property type="protein sequence ID" value="PDA_v2.g28828.t1"/>
    <property type="gene ID" value="PDA_v2.g28828"/>
</dbReference>
<feature type="transmembrane region" description="Helical" evidence="1">
    <location>
        <begin position="492"/>
        <end position="512"/>
    </location>
</feature>
<evidence type="ECO:0000256" key="1">
    <source>
        <dbReference type="SAM" id="Phobius"/>
    </source>
</evidence>
<feature type="chain" id="PRO_5037871725" evidence="2">
    <location>
        <begin position="24"/>
        <end position="513"/>
    </location>
</feature>
<sequence length="513" mass="58259">MNFNVFLQILGLIIYLSIPVNTAKSFLLKEDVTSIFLAAHNFSSPSSNNNNNHSPNFLKVFFEKLENERQKIDPKFIKDTDFKNLLDKSKKLFTSTIQYLTTPTLNNSRVETAAACNDVQPIEVLKSLRDSLDENSLLKASFRFYYSTESIKALENTIKIFAEQLLISEGLCLSFKEIDRPSQKSDKETINELSIIIEEIHQLISQQYEKSKELYFPDAAEKVVKQFLSHYSSESFTYFASEIKGFNEKVAKDLVEYLNDFYRGINKFAVGVNRADYLLIGKLPSDSVIQVKWSGWDVFVYRSSLASSFLPVETNIHEIIAALAETNLCKDLSNLNATLVKVFDSIDGVCENFKFCGIWPFSNSAEYFTDGNLGIEKHSLCGSIKFSGFTVYFGLNEDPDGSPIANENGIENYDIFRKKLIENVKDEMKNPSKLQISVADAKDGKPYKIYDLKYTPGLQKLPIEFGDEVHLLKENGFEEAQFKTSAAAAASLHLFSCLSFLYLFIAFLLAFYW</sequence>
<reference evidence="4" key="1">
    <citation type="submission" date="2022-11" db="UniProtKB">
        <authorList>
            <consortium name="WormBaseParasite"/>
        </authorList>
    </citation>
    <scope>IDENTIFICATION</scope>
</reference>
<name>A0A914QH47_9BILA</name>
<protein>
    <submittedName>
        <fullName evidence="4">Uncharacterized protein</fullName>
    </submittedName>
</protein>
<evidence type="ECO:0000313" key="3">
    <source>
        <dbReference type="Proteomes" id="UP000887578"/>
    </source>
</evidence>
<evidence type="ECO:0000313" key="4">
    <source>
        <dbReference type="WBParaSite" id="PDA_v2.g28828.t1"/>
    </source>
</evidence>
<organism evidence="3 4">
    <name type="scientific">Panagrolaimus davidi</name>
    <dbReference type="NCBI Taxonomy" id="227884"/>
    <lineage>
        <taxon>Eukaryota</taxon>
        <taxon>Metazoa</taxon>
        <taxon>Ecdysozoa</taxon>
        <taxon>Nematoda</taxon>
        <taxon>Chromadorea</taxon>
        <taxon>Rhabditida</taxon>
        <taxon>Tylenchina</taxon>
        <taxon>Panagrolaimomorpha</taxon>
        <taxon>Panagrolaimoidea</taxon>
        <taxon>Panagrolaimidae</taxon>
        <taxon>Panagrolaimus</taxon>
    </lineage>
</organism>
<accession>A0A914QH47</accession>
<keyword evidence="1" id="KW-1133">Transmembrane helix</keyword>
<dbReference type="AlphaFoldDB" id="A0A914QH47"/>
<proteinExistence type="predicted"/>